<dbReference type="Pfam" id="PF00023">
    <property type="entry name" value="Ank"/>
    <property type="match status" value="1"/>
</dbReference>
<dbReference type="SMART" id="SM00248">
    <property type="entry name" value="ANK"/>
    <property type="match status" value="2"/>
</dbReference>
<dbReference type="OrthoDB" id="6718656at2759"/>
<dbReference type="GO" id="GO:0001228">
    <property type="term" value="F:DNA-binding transcription activator activity, RNA polymerase II-specific"/>
    <property type="evidence" value="ECO:0007669"/>
    <property type="project" value="UniProtKB-ARBA"/>
</dbReference>
<evidence type="ECO:0000256" key="3">
    <source>
        <dbReference type="PROSITE-ProRule" id="PRU00023"/>
    </source>
</evidence>
<dbReference type="AlphaFoldDB" id="A0A9P8Q0W7"/>
<feature type="domain" description="HTH APSES-type" evidence="6">
    <location>
        <begin position="48"/>
        <end position="144"/>
    </location>
</feature>
<dbReference type="GO" id="GO:0003713">
    <property type="term" value="F:transcription coactivator activity"/>
    <property type="evidence" value="ECO:0007669"/>
    <property type="project" value="TreeGrafter"/>
</dbReference>
<dbReference type="Gene3D" id="3.10.260.10">
    <property type="entry name" value="Transcription regulator HTH, APSES-type DNA-binding domain"/>
    <property type="match status" value="1"/>
</dbReference>
<evidence type="ECO:0000256" key="2">
    <source>
        <dbReference type="ARBA" id="ARBA00023043"/>
    </source>
</evidence>
<proteinExistence type="predicted"/>
<feature type="repeat" description="ANK" evidence="3">
    <location>
        <begin position="384"/>
        <end position="416"/>
    </location>
</feature>
<dbReference type="SMART" id="SM01252">
    <property type="entry name" value="KilA-N"/>
    <property type="match status" value="1"/>
</dbReference>
<dbReference type="InterPro" id="IPR036770">
    <property type="entry name" value="Ankyrin_rpt-contain_sf"/>
</dbReference>
<feature type="coiled-coil region" evidence="4">
    <location>
        <begin position="591"/>
        <end position="618"/>
    </location>
</feature>
<sequence>MGRGDSSHQNMVNSESGNNYSREHASNNLSKREEYHPNTSLIKNEPQIYTASYNGDQVIEIIIDGIAVTRRRNDSSFNASQILELAGVDKASKAKILEKSEKSASGFWIPYDRAVTLAQQYSVYSKLKPLFLFNISQIDNNETPNKEQITRHLGRNYSTLTDNDNQDSESPTKKAKINDLDFDIYDHDFGANPNKPYTLEPVTGAGNEQEFEQSKEIITQIFQNQEANFSILDIVNGNESLLRNVNMEVPIDDLGHTALHWASALARIQLVKELIARRAIRIRGNNQGESPLIKAVSVTNNYDQSSFYELLNLLYPCITLLDSQNRSILHHIALTAGIKKRSSASRYYLETLLEWIIKIGTNLPVNPISLGKFMKEIVNIQDKNGDTALNIAARIGNKSIVQQLLDIGGNPSVPNKANLRPIDFGVNVNGLSNIKTDPNFYNQGQNASETQISSEKILNSMKSVLSRLDSDFKMEIGSKQDRINELHQKLKQSTVKLSNTRMNYEKLKSYEIRLIELKQTLSNLNKSINEQEESFLKESNELIKIDDINSFEFDADEPFRINTIYESLLNNRPANSNPNDLPPVILLKARIKAYLQNEKSLKKLVEDLNLNSKNLELKFKKVVSLCTGVDENQIDHIIDGLVQAVESDPDEVDMDRVVGFLKRVDDI</sequence>
<dbReference type="SUPFAM" id="SSF48403">
    <property type="entry name" value="Ankyrin repeat"/>
    <property type="match status" value="1"/>
</dbReference>
<dbReference type="InterPro" id="IPR002110">
    <property type="entry name" value="Ankyrin_rpt"/>
</dbReference>
<feature type="compositionally biased region" description="Basic and acidic residues" evidence="5">
    <location>
        <begin position="21"/>
        <end position="36"/>
    </location>
</feature>
<dbReference type="EMBL" id="JAEUBF010000039">
    <property type="protein sequence ID" value="KAH3680759.1"/>
    <property type="molecule type" value="Genomic_DNA"/>
</dbReference>
<dbReference type="Proteomes" id="UP000769528">
    <property type="component" value="Unassembled WGS sequence"/>
</dbReference>
<keyword evidence="2 3" id="KW-0040">ANK repeat</keyword>
<dbReference type="InterPro" id="IPR036887">
    <property type="entry name" value="HTH_APSES_sf"/>
</dbReference>
<keyword evidence="8" id="KW-1185">Reference proteome</keyword>
<dbReference type="PANTHER" id="PTHR43828:SF3">
    <property type="entry name" value="CHROMO DOMAIN-CONTAINING PROTEIN"/>
    <property type="match status" value="1"/>
</dbReference>
<dbReference type="GO" id="GO:0033309">
    <property type="term" value="C:SBF transcription complex"/>
    <property type="evidence" value="ECO:0007669"/>
    <property type="project" value="TreeGrafter"/>
</dbReference>
<feature type="coiled-coil region" evidence="4">
    <location>
        <begin position="507"/>
        <end position="534"/>
    </location>
</feature>
<feature type="compositionally biased region" description="Polar residues" evidence="5">
    <location>
        <begin position="7"/>
        <end position="20"/>
    </location>
</feature>
<evidence type="ECO:0000256" key="4">
    <source>
        <dbReference type="SAM" id="Coils"/>
    </source>
</evidence>
<evidence type="ECO:0000313" key="7">
    <source>
        <dbReference type="EMBL" id="KAH3680759.1"/>
    </source>
</evidence>
<dbReference type="PROSITE" id="PS50297">
    <property type="entry name" value="ANK_REP_REGION"/>
    <property type="match status" value="1"/>
</dbReference>
<comment type="caution">
    <text evidence="7">The sequence shown here is derived from an EMBL/GenBank/DDBJ whole genome shotgun (WGS) entry which is preliminary data.</text>
</comment>
<reference evidence="7" key="2">
    <citation type="submission" date="2021-01" db="EMBL/GenBank/DDBJ databases">
        <authorList>
            <person name="Schikora-Tamarit M.A."/>
        </authorList>
    </citation>
    <scope>NUCLEOTIDE SEQUENCE</scope>
    <source>
        <strain evidence="7">CBS6341</strain>
    </source>
</reference>
<reference evidence="7" key="1">
    <citation type="journal article" date="2021" name="Open Biol.">
        <title>Shared evolutionary footprints suggest mitochondrial oxidative damage underlies multiple complex I losses in fungi.</title>
        <authorList>
            <person name="Schikora-Tamarit M.A."/>
            <person name="Marcet-Houben M."/>
            <person name="Nosek J."/>
            <person name="Gabaldon T."/>
        </authorList>
    </citation>
    <scope>NUCLEOTIDE SEQUENCE</scope>
    <source>
        <strain evidence="7">CBS6341</strain>
    </source>
</reference>
<dbReference type="PANTHER" id="PTHR43828">
    <property type="entry name" value="ASPARAGINASE"/>
    <property type="match status" value="1"/>
</dbReference>
<dbReference type="InterPro" id="IPR018004">
    <property type="entry name" value="KilA/APSES_HTH"/>
</dbReference>
<dbReference type="GO" id="GO:0030907">
    <property type="term" value="C:MBF transcription complex"/>
    <property type="evidence" value="ECO:0007669"/>
    <property type="project" value="TreeGrafter"/>
</dbReference>
<evidence type="ECO:0000256" key="5">
    <source>
        <dbReference type="SAM" id="MobiDB-lite"/>
    </source>
</evidence>
<keyword evidence="4" id="KW-0175">Coiled coil</keyword>
<dbReference type="GO" id="GO:0003677">
    <property type="term" value="F:DNA binding"/>
    <property type="evidence" value="ECO:0007669"/>
    <property type="project" value="InterPro"/>
</dbReference>
<dbReference type="PROSITE" id="PS50088">
    <property type="entry name" value="ANK_REPEAT"/>
    <property type="match status" value="1"/>
</dbReference>
<dbReference type="InterPro" id="IPR051642">
    <property type="entry name" value="SWI6-like"/>
</dbReference>
<keyword evidence="1" id="KW-0677">Repeat</keyword>
<evidence type="ECO:0000259" key="6">
    <source>
        <dbReference type="PROSITE" id="PS51299"/>
    </source>
</evidence>
<dbReference type="Gene3D" id="1.25.40.20">
    <property type="entry name" value="Ankyrin repeat-containing domain"/>
    <property type="match status" value="1"/>
</dbReference>
<accession>A0A9P8Q0W7</accession>
<organism evidence="7 8">
    <name type="scientific">Wickerhamomyces mucosus</name>
    <dbReference type="NCBI Taxonomy" id="1378264"/>
    <lineage>
        <taxon>Eukaryota</taxon>
        <taxon>Fungi</taxon>
        <taxon>Dikarya</taxon>
        <taxon>Ascomycota</taxon>
        <taxon>Saccharomycotina</taxon>
        <taxon>Saccharomycetes</taxon>
        <taxon>Phaffomycetales</taxon>
        <taxon>Wickerhamomycetaceae</taxon>
        <taxon>Wickerhamomyces</taxon>
    </lineage>
</organism>
<dbReference type="InterPro" id="IPR003163">
    <property type="entry name" value="Tscrpt_reg_HTH_APSES-type"/>
</dbReference>
<dbReference type="PROSITE" id="PS51299">
    <property type="entry name" value="HTH_APSES"/>
    <property type="match status" value="1"/>
</dbReference>
<evidence type="ECO:0000313" key="8">
    <source>
        <dbReference type="Proteomes" id="UP000769528"/>
    </source>
</evidence>
<evidence type="ECO:0000256" key="1">
    <source>
        <dbReference type="ARBA" id="ARBA00022737"/>
    </source>
</evidence>
<dbReference type="SUPFAM" id="SSF54616">
    <property type="entry name" value="DNA-binding domain of Mlu1-box binding protein MBP1"/>
    <property type="match status" value="1"/>
</dbReference>
<feature type="region of interest" description="Disordered" evidence="5">
    <location>
        <begin position="1"/>
        <end position="39"/>
    </location>
</feature>
<protein>
    <recommendedName>
        <fullName evidence="6">HTH APSES-type domain-containing protein</fullName>
    </recommendedName>
</protein>
<gene>
    <name evidence="7" type="ORF">WICMUC_000110</name>
</gene>
<name>A0A9P8Q0W7_9ASCO</name>